<dbReference type="EMBL" id="LXQA010017995">
    <property type="protein sequence ID" value="MCH90284.1"/>
    <property type="molecule type" value="Genomic_DNA"/>
</dbReference>
<evidence type="ECO:0000256" key="1">
    <source>
        <dbReference type="ARBA" id="ARBA00022821"/>
    </source>
</evidence>
<protein>
    <submittedName>
        <fullName evidence="2">Putative disease resistance protein RGA3-like</fullName>
    </submittedName>
</protein>
<gene>
    <name evidence="2" type="ORF">A2U01_0011197</name>
</gene>
<dbReference type="InterPro" id="IPR032675">
    <property type="entry name" value="LRR_dom_sf"/>
</dbReference>
<feature type="non-terminal residue" evidence="2">
    <location>
        <position position="254"/>
    </location>
</feature>
<keyword evidence="1" id="KW-0611">Plant defense</keyword>
<organism evidence="2 3">
    <name type="scientific">Trifolium medium</name>
    <dbReference type="NCBI Taxonomy" id="97028"/>
    <lineage>
        <taxon>Eukaryota</taxon>
        <taxon>Viridiplantae</taxon>
        <taxon>Streptophyta</taxon>
        <taxon>Embryophyta</taxon>
        <taxon>Tracheophyta</taxon>
        <taxon>Spermatophyta</taxon>
        <taxon>Magnoliopsida</taxon>
        <taxon>eudicotyledons</taxon>
        <taxon>Gunneridae</taxon>
        <taxon>Pentapetalae</taxon>
        <taxon>rosids</taxon>
        <taxon>fabids</taxon>
        <taxon>Fabales</taxon>
        <taxon>Fabaceae</taxon>
        <taxon>Papilionoideae</taxon>
        <taxon>50 kb inversion clade</taxon>
        <taxon>NPAAA clade</taxon>
        <taxon>Hologalegina</taxon>
        <taxon>IRL clade</taxon>
        <taxon>Trifolieae</taxon>
        <taxon>Trifolium</taxon>
    </lineage>
</organism>
<comment type="caution">
    <text evidence="2">The sequence shown here is derived from an EMBL/GenBank/DDBJ whole genome shotgun (WGS) entry which is preliminary data.</text>
</comment>
<accession>A0A392MVG0</accession>
<dbReference type="Proteomes" id="UP000265520">
    <property type="component" value="Unassembled WGS sequence"/>
</dbReference>
<evidence type="ECO:0000313" key="3">
    <source>
        <dbReference type="Proteomes" id="UP000265520"/>
    </source>
</evidence>
<proteinExistence type="predicted"/>
<sequence>MNLETLPKGLGKLISLRQMYITTKQSVLSLNEFASLSNLQTLSFEYCDNLEVLLGEVQLASLEALIVRSCGSLTSLPFCNLSQLEALLVIDCMKLELRVPENLQNTIKRWRMSFLHVENFPGLQWIEGAAETLQTLIIINIPMLWKFPDCLTKMTRRKMLHVADCPLLDCLPSGIQCLTALDTLTIDGCPKLCRKCKPHSGEYWPVISHIKRVSIGEPKEQEINPFRPVHTSKIRKKVPQEGEGSLFSNNDLLI</sequence>
<dbReference type="SUPFAM" id="SSF52058">
    <property type="entry name" value="L domain-like"/>
    <property type="match status" value="1"/>
</dbReference>
<keyword evidence="3" id="KW-1185">Reference proteome</keyword>
<reference evidence="2 3" key="1">
    <citation type="journal article" date="2018" name="Front. Plant Sci.">
        <title>Red Clover (Trifolium pratense) and Zigzag Clover (T. medium) - A Picture of Genomic Similarities and Differences.</title>
        <authorList>
            <person name="Dluhosova J."/>
            <person name="Istvanek J."/>
            <person name="Nedelnik J."/>
            <person name="Repkova J."/>
        </authorList>
    </citation>
    <scope>NUCLEOTIDE SEQUENCE [LARGE SCALE GENOMIC DNA]</scope>
    <source>
        <strain evidence="3">cv. 10/8</strain>
        <tissue evidence="2">Leaf</tissue>
    </source>
</reference>
<dbReference type="GO" id="GO:0006952">
    <property type="term" value="P:defense response"/>
    <property type="evidence" value="ECO:0007669"/>
    <property type="project" value="UniProtKB-KW"/>
</dbReference>
<dbReference type="PANTHER" id="PTHR36766">
    <property type="entry name" value="PLANT BROAD-SPECTRUM MILDEW RESISTANCE PROTEIN RPW8"/>
    <property type="match status" value="1"/>
</dbReference>
<dbReference type="Gene3D" id="3.80.10.10">
    <property type="entry name" value="Ribonuclease Inhibitor"/>
    <property type="match status" value="2"/>
</dbReference>
<evidence type="ECO:0000313" key="2">
    <source>
        <dbReference type="EMBL" id="MCH90284.1"/>
    </source>
</evidence>
<dbReference type="PANTHER" id="PTHR36766:SF61">
    <property type="entry name" value="NB-ARC DOMAIN DISEASE RESISTANCE PROTEIN"/>
    <property type="match status" value="1"/>
</dbReference>
<name>A0A392MVG0_9FABA</name>
<dbReference type="AlphaFoldDB" id="A0A392MVG0"/>